<proteinExistence type="predicted"/>
<accession>A0A4R4PBR1</accession>
<gene>
    <name evidence="1" type="ORF">E1261_35320</name>
</gene>
<dbReference type="AlphaFoldDB" id="A0A4R4PBR1"/>
<dbReference type="Proteomes" id="UP000295075">
    <property type="component" value="Unassembled WGS sequence"/>
</dbReference>
<evidence type="ECO:0000313" key="2">
    <source>
        <dbReference type="Proteomes" id="UP000295075"/>
    </source>
</evidence>
<dbReference type="OrthoDB" id="3693994at2"/>
<comment type="caution">
    <text evidence="1">The sequence shown here is derived from an EMBL/GenBank/DDBJ whole genome shotgun (WGS) entry which is preliminary data.</text>
</comment>
<sequence length="181" mass="19793">MNQFDDLVALDPVSLSETLVSQRPTVAELSKGEWLGVVELLTARLANEVLPVSTDRWLTYLGALAYALDSAVASGAIDQRECLIRRLNLAVALREQAPPSTGDATLDPSVLIDLLFEELPISAEQARDMSTNWRALDVAQIRTLRSVKNLMSPALALATALPAAEVDPRFKVWREVFPSLP</sequence>
<dbReference type="EMBL" id="SMKA01000246">
    <property type="protein sequence ID" value="TDC18530.1"/>
    <property type="molecule type" value="Genomic_DNA"/>
</dbReference>
<dbReference type="RefSeq" id="WP_132414080.1">
    <property type="nucleotide sequence ID" value="NZ_SMKA01000246.1"/>
</dbReference>
<organism evidence="1 2">
    <name type="scientific">Kribbella albertanoniae</name>
    <dbReference type="NCBI Taxonomy" id="1266829"/>
    <lineage>
        <taxon>Bacteria</taxon>
        <taxon>Bacillati</taxon>
        <taxon>Actinomycetota</taxon>
        <taxon>Actinomycetes</taxon>
        <taxon>Propionibacteriales</taxon>
        <taxon>Kribbellaceae</taxon>
        <taxon>Kribbella</taxon>
    </lineage>
</organism>
<name>A0A4R4PBR1_9ACTN</name>
<protein>
    <submittedName>
        <fullName evidence="1">Uncharacterized protein</fullName>
    </submittedName>
</protein>
<reference evidence="1 2" key="1">
    <citation type="submission" date="2019-03" db="EMBL/GenBank/DDBJ databases">
        <title>Draft genome sequences of novel Actinobacteria.</title>
        <authorList>
            <person name="Sahin N."/>
            <person name="Ay H."/>
            <person name="Saygin H."/>
        </authorList>
    </citation>
    <scope>NUCLEOTIDE SEQUENCE [LARGE SCALE GENOMIC DNA]</scope>
    <source>
        <strain evidence="1 2">JCM 30547</strain>
    </source>
</reference>
<evidence type="ECO:0000313" key="1">
    <source>
        <dbReference type="EMBL" id="TDC18530.1"/>
    </source>
</evidence>
<keyword evidence="2" id="KW-1185">Reference proteome</keyword>